<gene>
    <name evidence="1" type="ORF">ACJDU8_07455</name>
</gene>
<dbReference type="EMBL" id="JBJHZX010000008">
    <property type="protein sequence ID" value="MFL0195402.1"/>
    <property type="molecule type" value="Genomic_DNA"/>
</dbReference>
<sequence length="47" mass="5201">MIEIISSKKVGKIIDTRRPYGLLLLLSKDDTFTGIDNSSGQAFTEDL</sequence>
<evidence type="ECO:0000313" key="1">
    <source>
        <dbReference type="EMBL" id="MFL0195402.1"/>
    </source>
</evidence>
<organism evidence="1 2">
    <name type="scientific">Candidatus Clostridium eludens</name>
    <dbReference type="NCBI Taxonomy" id="3381663"/>
    <lineage>
        <taxon>Bacteria</taxon>
        <taxon>Bacillati</taxon>
        <taxon>Bacillota</taxon>
        <taxon>Clostridia</taxon>
        <taxon>Eubacteriales</taxon>
        <taxon>Clostridiaceae</taxon>
        <taxon>Clostridium</taxon>
    </lineage>
</organism>
<accession>A0ABW8SHA9</accession>
<comment type="caution">
    <text evidence="1">The sequence shown here is derived from an EMBL/GenBank/DDBJ whole genome shotgun (WGS) entry which is preliminary data.</text>
</comment>
<keyword evidence="2" id="KW-1185">Reference proteome</keyword>
<dbReference type="Proteomes" id="UP001623660">
    <property type="component" value="Unassembled WGS sequence"/>
</dbReference>
<protein>
    <submittedName>
        <fullName evidence="1">Uncharacterized protein</fullName>
    </submittedName>
</protein>
<evidence type="ECO:0000313" key="2">
    <source>
        <dbReference type="Proteomes" id="UP001623660"/>
    </source>
</evidence>
<name>A0ABW8SHA9_9CLOT</name>
<reference evidence="1 2" key="1">
    <citation type="submission" date="2024-11" db="EMBL/GenBank/DDBJ databases">
        <authorList>
            <person name="Heng Y.C."/>
            <person name="Lim A.C.H."/>
            <person name="Lee J.K.Y."/>
            <person name="Kittelmann S."/>
        </authorList>
    </citation>
    <scope>NUCLEOTIDE SEQUENCE [LARGE SCALE GENOMIC DNA]</scope>
    <source>
        <strain evidence="1 2">WILCCON 0269</strain>
    </source>
</reference>
<proteinExistence type="predicted"/>
<dbReference type="RefSeq" id="WP_406791519.1">
    <property type="nucleotide sequence ID" value="NZ_JBJHZX010000008.1"/>
</dbReference>